<reference evidence="1" key="1">
    <citation type="submission" date="2021-05" db="EMBL/GenBank/DDBJ databases">
        <authorList>
            <person name="Pan Q."/>
            <person name="Jouanno E."/>
            <person name="Zahm M."/>
            <person name="Klopp C."/>
            <person name="Cabau C."/>
            <person name="Louis A."/>
            <person name="Berthelot C."/>
            <person name="Parey E."/>
            <person name="Roest Crollius H."/>
            <person name="Montfort J."/>
            <person name="Robinson-Rechavi M."/>
            <person name="Bouchez O."/>
            <person name="Lampietro C."/>
            <person name="Lopez Roques C."/>
            <person name="Donnadieu C."/>
            <person name="Postlethwait J."/>
            <person name="Bobe J."/>
            <person name="Dillon D."/>
            <person name="Chandos A."/>
            <person name="von Hippel F."/>
            <person name="Guiguen Y."/>
        </authorList>
    </citation>
    <scope>NUCLEOTIDE SEQUENCE</scope>
    <source>
        <strain evidence="1">YG-Jan2019</strain>
    </source>
</reference>
<gene>
    <name evidence="1" type="ORF">DPEC_G00322490</name>
</gene>
<dbReference type="Proteomes" id="UP001157502">
    <property type="component" value="Chromosome 31"/>
</dbReference>
<proteinExistence type="predicted"/>
<keyword evidence="2" id="KW-1185">Reference proteome</keyword>
<sequence length="110" mass="11894">MSEGLFCPGDESGIDRTVVSANLHELYKSISVIHSLCTAVRSPHSSYQVSGLTRCGKSISVMLSFHTPPPSQVYPDRTRQKLISGKSQKIPPLILPSTPHSPPPAPSSVW</sequence>
<accession>A0ACC2FAF7</accession>
<dbReference type="EMBL" id="CM055758">
    <property type="protein sequence ID" value="KAJ7988334.1"/>
    <property type="molecule type" value="Genomic_DNA"/>
</dbReference>
<name>A0ACC2FAF7_DALPE</name>
<organism evidence="1 2">
    <name type="scientific">Dallia pectoralis</name>
    <name type="common">Alaska blackfish</name>
    <dbReference type="NCBI Taxonomy" id="75939"/>
    <lineage>
        <taxon>Eukaryota</taxon>
        <taxon>Metazoa</taxon>
        <taxon>Chordata</taxon>
        <taxon>Craniata</taxon>
        <taxon>Vertebrata</taxon>
        <taxon>Euteleostomi</taxon>
        <taxon>Actinopterygii</taxon>
        <taxon>Neopterygii</taxon>
        <taxon>Teleostei</taxon>
        <taxon>Protacanthopterygii</taxon>
        <taxon>Esociformes</taxon>
        <taxon>Umbridae</taxon>
        <taxon>Dallia</taxon>
    </lineage>
</organism>
<comment type="caution">
    <text evidence="1">The sequence shown here is derived from an EMBL/GenBank/DDBJ whole genome shotgun (WGS) entry which is preliminary data.</text>
</comment>
<protein>
    <submittedName>
        <fullName evidence="1">Uncharacterized protein</fullName>
    </submittedName>
</protein>
<evidence type="ECO:0000313" key="1">
    <source>
        <dbReference type="EMBL" id="KAJ7988334.1"/>
    </source>
</evidence>
<evidence type="ECO:0000313" key="2">
    <source>
        <dbReference type="Proteomes" id="UP001157502"/>
    </source>
</evidence>